<dbReference type="EMBL" id="CP092109">
    <property type="protein sequence ID" value="UWZ78647.1"/>
    <property type="molecule type" value="Genomic_DNA"/>
</dbReference>
<dbReference type="PANTHER" id="PTHR33755">
    <property type="entry name" value="TOXIN PARE1-RELATED"/>
    <property type="match status" value="1"/>
</dbReference>
<proteinExistence type="inferred from homology"/>
<evidence type="ECO:0000256" key="2">
    <source>
        <dbReference type="ARBA" id="ARBA00022649"/>
    </source>
</evidence>
<dbReference type="NCBIfam" id="TIGR02385">
    <property type="entry name" value="RelE_StbE"/>
    <property type="match status" value="1"/>
</dbReference>
<name>A0ABY5ZHL4_9BACT</name>
<sequence>MRIQWTEGAERNLDAIAAYIAEDNPAAAAATVLRILRRVAAQLSAFPASGKPGRIPETRELVFPELPYIVVYTVVDEVVTILRVFHAARKID</sequence>
<protein>
    <submittedName>
        <fullName evidence="3">Type II toxin-antitoxin system RelE/ParE family toxin</fullName>
    </submittedName>
</protein>
<evidence type="ECO:0000313" key="4">
    <source>
        <dbReference type="Proteomes" id="UP001060414"/>
    </source>
</evidence>
<dbReference type="RefSeq" id="WP_260747004.1">
    <property type="nucleotide sequence ID" value="NZ_CP092109.1"/>
</dbReference>
<dbReference type="InterPro" id="IPR007712">
    <property type="entry name" value="RelE/ParE_toxin"/>
</dbReference>
<reference evidence="3" key="1">
    <citation type="journal article" date="2022" name="Environ. Microbiol.">
        <title>Geoalkalibacter halelectricus SAP #1 sp. nov. possessing extracellular electron transfer and mineral#reducing capabilities from a haloalkaline environment.</title>
        <authorList>
            <person name="Yadav S."/>
            <person name="Singh R."/>
            <person name="Sundharam S.S."/>
            <person name="Chaudhary S."/>
            <person name="Krishnamurthi S."/>
            <person name="Patil S.A."/>
        </authorList>
    </citation>
    <scope>NUCLEOTIDE SEQUENCE</scope>
    <source>
        <strain evidence="3">SAP-1</strain>
    </source>
</reference>
<comment type="similarity">
    <text evidence="1">Belongs to the RelE toxin family.</text>
</comment>
<evidence type="ECO:0000256" key="1">
    <source>
        <dbReference type="ARBA" id="ARBA00006226"/>
    </source>
</evidence>
<gene>
    <name evidence="3" type="ORF">L9S41_13280</name>
</gene>
<keyword evidence="4" id="KW-1185">Reference proteome</keyword>
<dbReference type="InterPro" id="IPR051803">
    <property type="entry name" value="TA_system_RelE-like_toxin"/>
</dbReference>
<keyword evidence="2" id="KW-1277">Toxin-antitoxin system</keyword>
<accession>A0ABY5ZHL4</accession>
<dbReference type="Gene3D" id="3.30.2310.20">
    <property type="entry name" value="RelE-like"/>
    <property type="match status" value="1"/>
</dbReference>
<dbReference type="InterPro" id="IPR035093">
    <property type="entry name" value="RelE/ParE_toxin_dom_sf"/>
</dbReference>
<evidence type="ECO:0000313" key="3">
    <source>
        <dbReference type="EMBL" id="UWZ78647.1"/>
    </source>
</evidence>
<dbReference type="PANTHER" id="PTHR33755:SF6">
    <property type="entry name" value="PLASMID STABILIZATION SYSTEM PROTEIN"/>
    <property type="match status" value="1"/>
</dbReference>
<organism evidence="3 4">
    <name type="scientific">Geoalkalibacter halelectricus</name>
    <dbReference type="NCBI Taxonomy" id="2847045"/>
    <lineage>
        <taxon>Bacteria</taxon>
        <taxon>Pseudomonadati</taxon>
        <taxon>Thermodesulfobacteriota</taxon>
        <taxon>Desulfuromonadia</taxon>
        <taxon>Desulfuromonadales</taxon>
        <taxon>Geoalkalibacteraceae</taxon>
        <taxon>Geoalkalibacter</taxon>
    </lineage>
</organism>
<dbReference type="Pfam" id="PF05016">
    <property type="entry name" value="ParE_toxin"/>
    <property type="match status" value="1"/>
</dbReference>
<dbReference type="Proteomes" id="UP001060414">
    <property type="component" value="Chromosome"/>
</dbReference>